<evidence type="ECO:0000313" key="3">
    <source>
        <dbReference type="Proteomes" id="UP001550044"/>
    </source>
</evidence>
<comment type="caution">
    <text evidence="2">The sequence shown here is derived from an EMBL/GenBank/DDBJ whole genome shotgun (WGS) entry which is preliminary data.</text>
</comment>
<dbReference type="InterPro" id="IPR038578">
    <property type="entry name" value="GT29-like_sf"/>
</dbReference>
<dbReference type="Proteomes" id="UP001550044">
    <property type="component" value="Unassembled WGS sequence"/>
</dbReference>
<dbReference type="RefSeq" id="WP_356497459.1">
    <property type="nucleotide sequence ID" value="NZ_JBEXEF010000044.1"/>
</dbReference>
<feature type="region of interest" description="Disordered" evidence="1">
    <location>
        <begin position="1"/>
        <end position="27"/>
    </location>
</feature>
<accession>A0ABV2U0F6</accession>
<reference evidence="2 3" key="1">
    <citation type="submission" date="2024-06" db="EMBL/GenBank/DDBJ databases">
        <title>The Natural Products Discovery Center: Release of the First 8490 Sequenced Strains for Exploring Actinobacteria Biosynthetic Diversity.</title>
        <authorList>
            <person name="Kalkreuter E."/>
            <person name="Kautsar S.A."/>
            <person name="Yang D."/>
            <person name="Bader C.D."/>
            <person name="Teijaro C.N."/>
            <person name="Fluegel L."/>
            <person name="Davis C.M."/>
            <person name="Simpson J.R."/>
            <person name="Lauterbach L."/>
            <person name="Steele A.D."/>
            <person name="Gui C."/>
            <person name="Meng S."/>
            <person name="Li G."/>
            <person name="Viehrig K."/>
            <person name="Ye F."/>
            <person name="Su P."/>
            <person name="Kiefer A.F."/>
            <person name="Nichols A."/>
            <person name="Cepeda A.J."/>
            <person name="Yan W."/>
            <person name="Fan B."/>
            <person name="Jiang Y."/>
            <person name="Adhikari A."/>
            <person name="Zheng C.-J."/>
            <person name="Schuster L."/>
            <person name="Cowan T.M."/>
            <person name="Smanski M.J."/>
            <person name="Chevrette M.G."/>
            <person name="De Carvalho L.P.S."/>
            <person name="Shen B."/>
        </authorList>
    </citation>
    <scope>NUCLEOTIDE SEQUENCE [LARGE SCALE GENOMIC DNA]</scope>
    <source>
        <strain evidence="2 3">NPDC005137</strain>
    </source>
</reference>
<evidence type="ECO:0000313" key="2">
    <source>
        <dbReference type="EMBL" id="MET8431318.1"/>
    </source>
</evidence>
<name>A0ABV2U0F6_9ACTN</name>
<dbReference type="EMBL" id="JBEXIP010000001">
    <property type="protein sequence ID" value="MET8431318.1"/>
    <property type="molecule type" value="Genomic_DNA"/>
</dbReference>
<keyword evidence="3" id="KW-1185">Reference proteome</keyword>
<proteinExistence type="predicted"/>
<evidence type="ECO:0008006" key="4">
    <source>
        <dbReference type="Google" id="ProtNLM"/>
    </source>
</evidence>
<gene>
    <name evidence="2" type="ORF">ABZV61_00710</name>
</gene>
<dbReference type="Gene3D" id="3.90.1480.20">
    <property type="entry name" value="Glycosyl transferase family 29"/>
    <property type="match status" value="1"/>
</dbReference>
<evidence type="ECO:0000256" key="1">
    <source>
        <dbReference type="SAM" id="MobiDB-lite"/>
    </source>
</evidence>
<organism evidence="2 3">
    <name type="scientific">Streptomyces sp. 900116325</name>
    <dbReference type="NCBI Taxonomy" id="3154295"/>
    <lineage>
        <taxon>Bacteria</taxon>
        <taxon>Bacillati</taxon>
        <taxon>Actinomycetota</taxon>
        <taxon>Actinomycetes</taxon>
        <taxon>Kitasatosporales</taxon>
        <taxon>Streptomycetaceae</taxon>
        <taxon>Streptomyces</taxon>
    </lineage>
</organism>
<protein>
    <recommendedName>
        <fullName evidence="4">Glycosyl transferase family 29 (Putative sialyltransferase)</fullName>
    </recommendedName>
</protein>
<sequence length="517" mass="56385">MTKARTRWPRQRDAEDSLPPEGGTSHLATVQPTELETCLRACAAHSGKLVAGLDRRRTALAEALRNLLATHAGMEQTSSGASPIPLLRRTAKGGSGSALVLGDKLLDPLLAVGNKALDCGYEDELKLAILITDTVLTQRKRSRAGWRLRARTLEAMGAETAAVEAYEHYLDLTDEDGFGVAAKTAGLRVGAERQSELLRKLERDCPEATAFAGRSVTDSWAEGLELHGRGAWNEARPRLIGALLTQERAGAPVPEIQEALAQYLGLALEVSGAAGSGGSTRGNTGTGDLALLTDLIALYAEQRRTRMRGPIADPTFGGVEWTTLGEFRNRIAGKSICLIANSQRVGTGSMGAEIDAYDLVVRFNSYKIDPSATGKRTDIHATIHKHGFNWDQKVHTRLVFGGTSGDWKYSLRNRLVPGAQQYLGDESLRWPLRDIGKVGADVWPAIPTSGFNMLWLLDYLDVSTQLDLIGFDFYESGAYRLPAAMKMPITSVHEYTSEKAWVMERAQSVTDMRIRLR</sequence>